<organism evidence="1">
    <name type="scientific">Amphimedon queenslandica</name>
    <name type="common">Sponge</name>
    <dbReference type="NCBI Taxonomy" id="400682"/>
    <lineage>
        <taxon>Eukaryota</taxon>
        <taxon>Metazoa</taxon>
        <taxon>Porifera</taxon>
        <taxon>Demospongiae</taxon>
        <taxon>Heteroscleromorpha</taxon>
        <taxon>Haplosclerida</taxon>
        <taxon>Niphatidae</taxon>
        <taxon>Amphimedon</taxon>
    </lineage>
</organism>
<reference evidence="1" key="1">
    <citation type="submission" date="2017-05" db="UniProtKB">
        <authorList>
            <consortium name="EnsemblMetazoa"/>
        </authorList>
    </citation>
    <scope>IDENTIFICATION</scope>
</reference>
<dbReference type="InParanoid" id="A0A1X7URP1"/>
<proteinExistence type="predicted"/>
<dbReference type="AlphaFoldDB" id="A0A1X7URP1"/>
<accession>A0A1X7URP1</accession>
<sequence length="154" mass="17122">MLESVLIPLTDVVFYVLAGHPAADCIESTSPWLLSHYPYTSNLMALKPAGISARDPYWFQGWLSHSRLSSAELPFHSAEPSIVQDYLAGELDEATIRVAGLDKAVHVNPNGLSPTRQPSKFRLITELFSPDRAVSAMTLNWCCVRSPTPQWIRL</sequence>
<evidence type="ECO:0000313" key="1">
    <source>
        <dbReference type="EnsemblMetazoa" id="Aqu2.1.30336_001"/>
    </source>
</evidence>
<name>A0A1X7URP1_AMPQE</name>
<dbReference type="EnsemblMetazoa" id="Aqu2.1.30336_001">
    <property type="protein sequence ID" value="Aqu2.1.30336_001"/>
    <property type="gene ID" value="Aqu2.1.30336"/>
</dbReference>
<protein>
    <submittedName>
        <fullName evidence="1">Uncharacterized protein</fullName>
    </submittedName>
</protein>